<dbReference type="PROSITE" id="PS50943">
    <property type="entry name" value="HTH_CROC1"/>
    <property type="match status" value="1"/>
</dbReference>
<evidence type="ECO:0000313" key="2">
    <source>
        <dbReference type="EMBL" id="EKC79522.1"/>
    </source>
</evidence>
<name>K1U2U7_9ZZZZ</name>
<dbReference type="InterPro" id="IPR001387">
    <property type="entry name" value="Cro/C1-type_HTH"/>
</dbReference>
<sequence length="66" mass="7484">SNIENGYTIPSLETFTELSVTLGKTPDFFLLGHIRDDIVGNIEDSLKLCSKERLNLIYKIVELLKD</sequence>
<protein>
    <recommendedName>
        <fullName evidence="1">HTH cro/C1-type domain-containing protein</fullName>
    </recommendedName>
</protein>
<dbReference type="EMBL" id="AJWY01001625">
    <property type="protein sequence ID" value="EKC79522.1"/>
    <property type="molecule type" value="Genomic_DNA"/>
</dbReference>
<gene>
    <name evidence="2" type="ORF">LEA_02349</name>
</gene>
<accession>K1U2U7</accession>
<dbReference type="Pfam" id="PF01381">
    <property type="entry name" value="HTH_3"/>
    <property type="match status" value="1"/>
</dbReference>
<evidence type="ECO:0000259" key="1">
    <source>
        <dbReference type="PROSITE" id="PS50943"/>
    </source>
</evidence>
<reference evidence="2" key="1">
    <citation type="journal article" date="2013" name="Environ. Microbiol.">
        <title>Microbiota from the distal guts of lean and obese adolescents exhibit partial functional redundancy besides clear differences in community structure.</title>
        <authorList>
            <person name="Ferrer M."/>
            <person name="Ruiz A."/>
            <person name="Lanza F."/>
            <person name="Haange S.B."/>
            <person name="Oberbach A."/>
            <person name="Till H."/>
            <person name="Bargiela R."/>
            <person name="Campoy C."/>
            <person name="Segura M.T."/>
            <person name="Richter M."/>
            <person name="von Bergen M."/>
            <person name="Seifert J."/>
            <person name="Suarez A."/>
        </authorList>
    </citation>
    <scope>NUCLEOTIDE SEQUENCE</scope>
</reference>
<feature type="non-terminal residue" evidence="2">
    <location>
        <position position="1"/>
    </location>
</feature>
<proteinExistence type="predicted"/>
<comment type="caution">
    <text evidence="2">The sequence shown here is derived from an EMBL/GenBank/DDBJ whole genome shotgun (WGS) entry which is preliminary data.</text>
</comment>
<organism evidence="2">
    <name type="scientific">human gut metagenome</name>
    <dbReference type="NCBI Taxonomy" id="408170"/>
    <lineage>
        <taxon>unclassified sequences</taxon>
        <taxon>metagenomes</taxon>
        <taxon>organismal metagenomes</taxon>
    </lineage>
</organism>
<feature type="domain" description="HTH cro/C1-type" evidence="1">
    <location>
        <begin position="1"/>
        <end position="29"/>
    </location>
</feature>
<dbReference type="AlphaFoldDB" id="K1U2U7"/>